<dbReference type="PANTHER" id="PTHR28284">
    <property type="entry name" value="NUCLEOPORIN NUP60"/>
    <property type="match status" value="1"/>
</dbReference>
<protein>
    <recommendedName>
        <fullName evidence="4">Nucleoporin NUP60</fullName>
    </recommendedName>
</protein>
<keyword evidence="3" id="KW-1185">Reference proteome</keyword>
<proteinExistence type="predicted"/>
<dbReference type="VEuPathDB" id="FungiDB:LELG_04584"/>
<dbReference type="GO" id="GO:0044615">
    <property type="term" value="C:nuclear pore nuclear basket"/>
    <property type="evidence" value="ECO:0007669"/>
    <property type="project" value="InterPro"/>
</dbReference>
<feature type="compositionally biased region" description="Polar residues" evidence="1">
    <location>
        <begin position="108"/>
        <end position="122"/>
    </location>
</feature>
<feature type="region of interest" description="Disordered" evidence="1">
    <location>
        <begin position="1"/>
        <end position="33"/>
    </location>
</feature>
<dbReference type="GO" id="GO:0016973">
    <property type="term" value="P:poly(A)+ mRNA export from nucleus"/>
    <property type="evidence" value="ECO:0007669"/>
    <property type="project" value="TreeGrafter"/>
</dbReference>
<feature type="compositionally biased region" description="Low complexity" evidence="1">
    <location>
        <begin position="55"/>
        <end position="66"/>
    </location>
</feature>
<accession>A5E4P5</accession>
<feature type="region of interest" description="Disordered" evidence="1">
    <location>
        <begin position="48"/>
        <end position="68"/>
    </location>
</feature>
<evidence type="ECO:0000313" key="2">
    <source>
        <dbReference type="EMBL" id="EDK46403.1"/>
    </source>
</evidence>
<reference evidence="2 3" key="1">
    <citation type="journal article" date="2009" name="Nature">
        <title>Evolution of pathogenicity and sexual reproduction in eight Candida genomes.</title>
        <authorList>
            <person name="Butler G."/>
            <person name="Rasmussen M.D."/>
            <person name="Lin M.F."/>
            <person name="Santos M.A."/>
            <person name="Sakthikumar S."/>
            <person name="Munro C.A."/>
            <person name="Rheinbay E."/>
            <person name="Grabherr M."/>
            <person name="Forche A."/>
            <person name="Reedy J.L."/>
            <person name="Agrafioti I."/>
            <person name="Arnaud M.B."/>
            <person name="Bates S."/>
            <person name="Brown A.J."/>
            <person name="Brunke S."/>
            <person name="Costanzo M.C."/>
            <person name="Fitzpatrick D.A."/>
            <person name="de Groot P.W."/>
            <person name="Harris D."/>
            <person name="Hoyer L.L."/>
            <person name="Hube B."/>
            <person name="Klis F.M."/>
            <person name="Kodira C."/>
            <person name="Lennard N."/>
            <person name="Logue M.E."/>
            <person name="Martin R."/>
            <person name="Neiman A.M."/>
            <person name="Nikolaou E."/>
            <person name="Quail M.A."/>
            <person name="Quinn J."/>
            <person name="Santos M.C."/>
            <person name="Schmitzberger F.F."/>
            <person name="Sherlock G."/>
            <person name="Shah P."/>
            <person name="Silverstein K.A."/>
            <person name="Skrzypek M.S."/>
            <person name="Soll D."/>
            <person name="Staggs R."/>
            <person name="Stansfield I."/>
            <person name="Stumpf M.P."/>
            <person name="Sudbery P.E."/>
            <person name="Srikantha T."/>
            <person name="Zeng Q."/>
            <person name="Berman J."/>
            <person name="Berriman M."/>
            <person name="Heitman J."/>
            <person name="Gow N.A."/>
            <person name="Lorenz M.C."/>
            <person name="Birren B.W."/>
            <person name="Kellis M."/>
            <person name="Cuomo C.A."/>
        </authorList>
    </citation>
    <scope>NUCLEOTIDE SEQUENCE [LARGE SCALE GENOMIC DNA]</scope>
    <source>
        <strain evidence="3">ATCC 11503 / BCRC 21390 / CBS 2605 / JCM 1781 / NBRC 1676 / NRRL YB-4239</strain>
    </source>
</reference>
<dbReference type="EMBL" id="CH981529">
    <property type="protein sequence ID" value="EDK46403.1"/>
    <property type="molecule type" value="Genomic_DNA"/>
</dbReference>
<dbReference type="PANTHER" id="PTHR28284:SF1">
    <property type="entry name" value="NUCLEOPORIN NUP60"/>
    <property type="match status" value="1"/>
</dbReference>
<feature type="compositionally biased region" description="Polar residues" evidence="1">
    <location>
        <begin position="552"/>
        <end position="567"/>
    </location>
</feature>
<evidence type="ECO:0000256" key="1">
    <source>
        <dbReference type="SAM" id="MobiDB-lite"/>
    </source>
</evidence>
<feature type="compositionally biased region" description="Basic and acidic residues" evidence="1">
    <location>
        <begin position="642"/>
        <end position="651"/>
    </location>
</feature>
<dbReference type="OrthoDB" id="5370852at2759"/>
<dbReference type="GO" id="GO:0034398">
    <property type="term" value="P:telomere tethering at nuclear periphery"/>
    <property type="evidence" value="ECO:0007669"/>
    <property type="project" value="TreeGrafter"/>
</dbReference>
<evidence type="ECO:0000313" key="3">
    <source>
        <dbReference type="Proteomes" id="UP000001996"/>
    </source>
</evidence>
<sequence length="754" mass="82541">MNNRKAYDSLKEGSKTDGKGRPTFLETKRSTSITSKLKGLFAKPFANSGVHHHSSTSNSDSNGTDSLASSHYTTQRLLPSTYPTRPQPSTTQQLHQNSFKTIKVPGSFSPNRPTATTQKEFSSTVHTPNINRNQMLQTTDVDVGSNNKFNINANADVDADVDVDVDVNETENGDVTLNANDVLSNFFKKKGNSQLTDVEYEGVMSLMSKSRAGTPYKRSNIELSMNEESEQASKRRHLTRGDESTIGLINGINDETFSIVGSTPHRQHYTRVNPNTSTNSIGYRSTYRPVYDDTFDRSYQLLHNNTISHLPRGRVTLMSRRPAPYRSRMKGFASRQSSLNRTSAETSTATANEMTKPDNSSFSESLLKKKPALVTASSSSSSSSFDKGRPMSQTARALLTILDGSKEKLTEAESKDGAKDQKNVKPTFSNPYAVNGRKSRQTRLPNAKETDANILEKSQAYASSSDVPIPKPDIFDESAKLKAKEEKEKETETETETKMKLNELSNSNAGAKTFSFGIDPSLVNKTSKGDEKSENTGNNKMTGDKKMPESILFSTNKAGSINDNSKPLFSFQPAPKEKSDIKGELLNTEKKSNESNTGGKPSLFGNPTSQQGLFNFNLTTASSNSNSNNNNSNNINSNNSIKDGDDTKENRTNNNGFNFSSKPAGGFSFGNASAQSPVPNGTSNLPTQTSFVSSFGSSNGSKTTPGFGNLSVPEQNTVNRRAEHVDEFIFPQPKVVEVQLNRAEVERLKPLFPF</sequence>
<dbReference type="KEGG" id="lel:PVL30_004304"/>
<feature type="compositionally biased region" description="Low complexity" evidence="1">
    <location>
        <begin position="690"/>
        <end position="701"/>
    </location>
</feature>
<dbReference type="HOGENOM" id="CLU_369209_0_0_1"/>
<name>A5E4P5_LODEL</name>
<dbReference type="GO" id="GO:0006607">
    <property type="term" value="P:NLS-bearing protein import into nucleus"/>
    <property type="evidence" value="ECO:0007669"/>
    <property type="project" value="TreeGrafter"/>
</dbReference>
<dbReference type="InterPro" id="IPR034432">
    <property type="entry name" value="Nup60"/>
</dbReference>
<feature type="compositionally biased region" description="Basic and acidic residues" evidence="1">
    <location>
        <begin position="473"/>
        <end position="501"/>
    </location>
</feature>
<feature type="compositionally biased region" description="Basic and acidic residues" evidence="1">
    <location>
        <begin position="411"/>
        <end position="423"/>
    </location>
</feature>
<dbReference type="GO" id="GO:0008298">
    <property type="term" value="P:intracellular mRNA localization"/>
    <property type="evidence" value="ECO:0007669"/>
    <property type="project" value="TreeGrafter"/>
</dbReference>
<dbReference type="AlphaFoldDB" id="A5E4P5"/>
<dbReference type="GeneID" id="5231328"/>
<dbReference type="STRING" id="379508.A5E4P5"/>
<dbReference type="GO" id="GO:0031990">
    <property type="term" value="P:mRNA export from nucleus in response to heat stress"/>
    <property type="evidence" value="ECO:0007669"/>
    <property type="project" value="TreeGrafter"/>
</dbReference>
<feature type="region of interest" description="Disordered" evidence="1">
    <location>
        <begin position="324"/>
        <end position="366"/>
    </location>
</feature>
<feature type="compositionally biased region" description="Low complexity" evidence="1">
    <location>
        <begin position="342"/>
        <end position="354"/>
    </location>
</feature>
<feature type="compositionally biased region" description="Polar residues" evidence="1">
    <location>
        <begin position="702"/>
        <end position="713"/>
    </location>
</feature>
<organism evidence="2 3">
    <name type="scientific">Lodderomyces elongisporus (strain ATCC 11503 / CBS 2605 / JCM 1781 / NBRC 1676 / NRRL YB-4239)</name>
    <name type="common">Yeast</name>
    <name type="synonym">Saccharomyces elongisporus</name>
    <dbReference type="NCBI Taxonomy" id="379508"/>
    <lineage>
        <taxon>Eukaryota</taxon>
        <taxon>Fungi</taxon>
        <taxon>Dikarya</taxon>
        <taxon>Ascomycota</taxon>
        <taxon>Saccharomycotina</taxon>
        <taxon>Pichiomycetes</taxon>
        <taxon>Debaryomycetaceae</taxon>
        <taxon>Candida/Lodderomyces clade</taxon>
        <taxon>Lodderomyces</taxon>
    </lineage>
</organism>
<dbReference type="GO" id="GO:0017056">
    <property type="term" value="F:structural constituent of nuclear pore"/>
    <property type="evidence" value="ECO:0007669"/>
    <property type="project" value="InterPro"/>
</dbReference>
<feature type="compositionally biased region" description="Basic and acidic residues" evidence="1">
    <location>
        <begin position="575"/>
        <end position="593"/>
    </location>
</feature>
<feature type="region of interest" description="Disordered" evidence="1">
    <location>
        <begin position="103"/>
        <end position="122"/>
    </location>
</feature>
<feature type="compositionally biased region" description="Polar residues" evidence="1">
    <location>
        <begin position="652"/>
        <end position="661"/>
    </location>
</feature>
<feature type="region of interest" description="Disordered" evidence="1">
    <location>
        <begin position="411"/>
        <end position="713"/>
    </location>
</feature>
<evidence type="ECO:0008006" key="4">
    <source>
        <dbReference type="Google" id="ProtNLM"/>
    </source>
</evidence>
<dbReference type="FunCoup" id="A5E4P5">
    <property type="interactions" value="267"/>
</dbReference>
<dbReference type="InParanoid" id="A5E4P5"/>
<feature type="compositionally biased region" description="Polar residues" evidence="1">
    <location>
        <begin position="670"/>
        <end position="689"/>
    </location>
</feature>
<feature type="compositionally biased region" description="Polar residues" evidence="1">
    <location>
        <begin position="594"/>
        <end position="621"/>
    </location>
</feature>
<feature type="compositionally biased region" description="Basic and acidic residues" evidence="1">
    <location>
        <begin position="1"/>
        <end position="20"/>
    </location>
</feature>
<feature type="compositionally biased region" description="Low complexity" evidence="1">
    <location>
        <begin position="622"/>
        <end position="641"/>
    </location>
</feature>
<dbReference type="Proteomes" id="UP000001996">
    <property type="component" value="Unassembled WGS sequence"/>
</dbReference>
<gene>
    <name evidence="2" type="ORF">LELG_04584</name>
</gene>